<accession>C7P7S7</accession>
<dbReference type="STRING" id="573064.Mefer_0791"/>
<keyword evidence="3" id="KW-1185">Reference proteome</keyword>
<feature type="transmembrane region" description="Helical" evidence="1">
    <location>
        <begin position="196"/>
        <end position="217"/>
    </location>
</feature>
<dbReference type="HOGENOM" id="CLU_1259103_0_0_2"/>
<evidence type="ECO:0000313" key="3">
    <source>
        <dbReference type="Proteomes" id="UP000001495"/>
    </source>
</evidence>
<dbReference type="GeneID" id="8365467"/>
<evidence type="ECO:0000313" key="2">
    <source>
        <dbReference type="EMBL" id="ACV24609.1"/>
    </source>
</evidence>
<evidence type="ECO:0000256" key="1">
    <source>
        <dbReference type="SAM" id="Phobius"/>
    </source>
</evidence>
<protein>
    <submittedName>
        <fullName evidence="2">Uncharacterized protein</fullName>
    </submittedName>
</protein>
<dbReference type="AlphaFoldDB" id="C7P7S7"/>
<dbReference type="OrthoDB" id="66107at2157"/>
<gene>
    <name evidence="2" type="ordered locus">Mefer_0791</name>
</gene>
<keyword evidence="1" id="KW-1133">Transmembrane helix</keyword>
<name>C7P7S7_METFA</name>
<reference evidence="2" key="1">
    <citation type="submission" date="2009-08" db="EMBL/GenBank/DDBJ databases">
        <title>Complete sequence of chromosome of Methanocaldococcus fervens AG86.</title>
        <authorList>
            <consortium name="US DOE Joint Genome Institute"/>
            <person name="Lucas S."/>
            <person name="Copeland A."/>
            <person name="Lapidus A."/>
            <person name="Glavina del Rio T."/>
            <person name="Tice H."/>
            <person name="Bruce D."/>
            <person name="Goodwin L."/>
            <person name="Pitluck S."/>
            <person name="Chertkov O."/>
            <person name="Detter J.C."/>
            <person name="Han C."/>
            <person name="Tapia R."/>
            <person name="Larimer F."/>
            <person name="Land M."/>
            <person name="Hauser L."/>
            <person name="Kyrpides N."/>
            <person name="Ovchinnikova G."/>
            <person name="Lupa-Sieprawska M."/>
            <person name="Whitman W.B."/>
        </authorList>
    </citation>
    <scope>NUCLEOTIDE SEQUENCE [LARGE SCALE GENOMIC DNA]</scope>
    <source>
        <strain evidence="2">AG86</strain>
    </source>
</reference>
<sequence>MKKIIISILFALLFLLLPNYASNPDIIVAPEKCLVNDSVYVIFQWRAPYAVENFNITVYSDAIEFNESTLYYAGVAEDAKVFHIFKGRAVKPGNHTIKIQMSYIIEGISVKRKFLGNITIITLPITEVEEKNVTLNKEEDKENKILNKTENITQQVNITTNTTISNKTTNNIEDIINMQKNESVTIQNNQGNIGSIIYGIFGLALGLAFGYVVMYLIKL</sequence>
<organism evidence="2 3">
    <name type="scientific">Methanocaldococcus fervens (strain DSM 4213 / JCM 15782 / AG86)</name>
    <name type="common">Methanococcus fervens</name>
    <dbReference type="NCBI Taxonomy" id="573064"/>
    <lineage>
        <taxon>Archaea</taxon>
        <taxon>Methanobacteriati</taxon>
        <taxon>Methanobacteriota</taxon>
        <taxon>Methanomada group</taxon>
        <taxon>Methanococci</taxon>
        <taxon>Methanococcales</taxon>
        <taxon>Methanocaldococcaceae</taxon>
        <taxon>Methanocaldococcus</taxon>
    </lineage>
</organism>
<keyword evidence="1" id="KW-0812">Transmembrane</keyword>
<dbReference type="eggNOG" id="arCOG05039">
    <property type="taxonomic scope" value="Archaea"/>
</dbReference>
<proteinExistence type="predicted"/>
<dbReference type="Proteomes" id="UP000001495">
    <property type="component" value="Chromosome"/>
</dbReference>
<keyword evidence="1" id="KW-0472">Membrane</keyword>
<dbReference type="RefSeq" id="WP_015791346.1">
    <property type="nucleotide sequence ID" value="NC_013156.1"/>
</dbReference>
<dbReference type="EMBL" id="CP001696">
    <property type="protein sequence ID" value="ACV24609.1"/>
    <property type="molecule type" value="Genomic_DNA"/>
</dbReference>
<dbReference type="KEGG" id="mfe:Mefer_0791"/>